<accession>A0A3E4UQ18</accession>
<dbReference type="EMBL" id="QSSV01000010">
    <property type="protein sequence ID" value="RGM13254.1"/>
    <property type="molecule type" value="Genomic_DNA"/>
</dbReference>
<evidence type="ECO:0000313" key="1">
    <source>
        <dbReference type="EMBL" id="RGM13254.1"/>
    </source>
</evidence>
<sequence length="139" mass="15514">MNMFNFPQIDSSIDVSFIVDGDEYEVQQFKIGFHQPVDSIKNQPEGEVRGGQMMLLLSQTVKSNIYAWALKPWTKKTGAVILKTGTSGVIFEIAFTNAYCIKFHRSVNALGQGLNTTLILSPEKVSVNGIEFDNCWTSM</sequence>
<reference evidence="1 2" key="1">
    <citation type="submission" date="2018-08" db="EMBL/GenBank/DDBJ databases">
        <title>A genome reference for cultivated species of the human gut microbiota.</title>
        <authorList>
            <person name="Zou Y."/>
            <person name="Xue W."/>
            <person name="Luo G."/>
        </authorList>
    </citation>
    <scope>NUCLEOTIDE SEQUENCE [LARGE SCALE GENOMIC DNA]</scope>
    <source>
        <strain evidence="1 2">TF03-6</strain>
    </source>
</reference>
<organism evidence="1 2">
    <name type="scientific">Bacteroides stercoris</name>
    <dbReference type="NCBI Taxonomy" id="46506"/>
    <lineage>
        <taxon>Bacteria</taxon>
        <taxon>Pseudomonadati</taxon>
        <taxon>Bacteroidota</taxon>
        <taxon>Bacteroidia</taxon>
        <taxon>Bacteroidales</taxon>
        <taxon>Bacteroidaceae</taxon>
        <taxon>Bacteroides</taxon>
    </lineage>
</organism>
<dbReference type="AlphaFoldDB" id="A0A3E4UQ18"/>
<dbReference type="RefSeq" id="WP_117741815.1">
    <property type="nucleotide sequence ID" value="NZ_QSSV01000010.1"/>
</dbReference>
<dbReference type="InterPro" id="IPR041408">
    <property type="entry name" value="Hcp_Tssd"/>
</dbReference>
<dbReference type="GO" id="GO:0033104">
    <property type="term" value="C:type VI protein secretion system complex"/>
    <property type="evidence" value="ECO:0007669"/>
    <property type="project" value="InterPro"/>
</dbReference>
<evidence type="ECO:0000313" key="2">
    <source>
        <dbReference type="Proteomes" id="UP000261223"/>
    </source>
</evidence>
<comment type="caution">
    <text evidence="1">The sequence shown here is derived from an EMBL/GenBank/DDBJ whole genome shotgun (WGS) entry which is preliminary data.</text>
</comment>
<evidence type="ECO:0008006" key="3">
    <source>
        <dbReference type="Google" id="ProtNLM"/>
    </source>
</evidence>
<gene>
    <name evidence="1" type="ORF">DXC34_09475</name>
</gene>
<dbReference type="Proteomes" id="UP000261223">
    <property type="component" value="Unassembled WGS sequence"/>
</dbReference>
<name>A0A3E4UQ18_BACSE</name>
<protein>
    <recommendedName>
        <fullName evidence="3">Type VI secretion system needle protein Hcp</fullName>
    </recommendedName>
</protein>
<dbReference type="Pfam" id="PF17642">
    <property type="entry name" value="TssD"/>
    <property type="match status" value="1"/>
</dbReference>
<proteinExistence type="predicted"/>